<accession>A0A2K3US71</accession>
<evidence type="ECO:0000313" key="2">
    <source>
        <dbReference type="EMBL" id="PNY79357.1"/>
    </source>
</evidence>
<dbReference type="AlphaFoldDB" id="A0A2K3US71"/>
<proteinExistence type="predicted"/>
<comment type="caution">
    <text evidence="2">The sequence shown here is derived from an EMBL/GenBank/DDBJ whole genome shotgun (WGS) entry which is preliminary data.</text>
</comment>
<reference evidence="2 3" key="1">
    <citation type="submission" date="2018-01" db="EMBL/GenBank/DDBJ databases">
        <title>Deinococcus koreensis sp. nov., a radiation-resistant bacterium isolated from river water.</title>
        <authorList>
            <person name="Choi A."/>
        </authorList>
    </citation>
    <scope>NUCLEOTIDE SEQUENCE [LARGE SCALE GENOMIC DNA]</scope>
    <source>
        <strain evidence="2 3">SJW1-2</strain>
    </source>
</reference>
<dbReference type="OrthoDB" id="1495072at2"/>
<dbReference type="EMBL" id="PPPD01000004">
    <property type="protein sequence ID" value="PNY79357.1"/>
    <property type="molecule type" value="Genomic_DNA"/>
</dbReference>
<dbReference type="Proteomes" id="UP000236379">
    <property type="component" value="Unassembled WGS sequence"/>
</dbReference>
<feature type="region of interest" description="Disordered" evidence="1">
    <location>
        <begin position="1"/>
        <end position="80"/>
    </location>
</feature>
<sequence>MPEKKTGKSAASAAAKTLRDGRTGADSKAAAGSALSQVKGGRSTGVKAAQAASDVLQSPDTGKASKKAAGSALSQKKKSG</sequence>
<organism evidence="2 3">
    <name type="scientific">Deinococcus koreensis</name>
    <dbReference type="NCBI Taxonomy" id="2054903"/>
    <lineage>
        <taxon>Bacteria</taxon>
        <taxon>Thermotogati</taxon>
        <taxon>Deinococcota</taxon>
        <taxon>Deinococci</taxon>
        <taxon>Deinococcales</taxon>
        <taxon>Deinococcaceae</taxon>
        <taxon>Deinococcus</taxon>
    </lineage>
</organism>
<gene>
    <name evidence="2" type="ORF">CVO96_19725</name>
</gene>
<keyword evidence="3" id="KW-1185">Reference proteome</keyword>
<protein>
    <submittedName>
        <fullName evidence="2">Uncharacterized protein</fullName>
    </submittedName>
</protein>
<evidence type="ECO:0000256" key="1">
    <source>
        <dbReference type="SAM" id="MobiDB-lite"/>
    </source>
</evidence>
<dbReference type="RefSeq" id="WP_103314184.1">
    <property type="nucleotide sequence ID" value="NZ_PPPD01000004.1"/>
</dbReference>
<name>A0A2K3US71_9DEIO</name>
<evidence type="ECO:0000313" key="3">
    <source>
        <dbReference type="Proteomes" id="UP000236379"/>
    </source>
</evidence>